<comment type="caution">
    <text evidence="1">The sequence shown here is derived from an EMBL/GenBank/DDBJ whole genome shotgun (WGS) entry which is preliminary data.</text>
</comment>
<dbReference type="AlphaFoldDB" id="A0A5N6MK02"/>
<gene>
    <name evidence="1" type="ORF">E3N88_29696</name>
</gene>
<evidence type="ECO:0000313" key="1">
    <source>
        <dbReference type="EMBL" id="KAD3640473.1"/>
    </source>
</evidence>
<reference evidence="1 2" key="1">
    <citation type="submission" date="2019-05" db="EMBL/GenBank/DDBJ databases">
        <title>Mikania micrantha, genome provides insights into the molecular mechanism of rapid growth.</title>
        <authorList>
            <person name="Liu B."/>
        </authorList>
    </citation>
    <scope>NUCLEOTIDE SEQUENCE [LARGE SCALE GENOMIC DNA]</scope>
    <source>
        <strain evidence="1">NLD-2019</strain>
        <tissue evidence="1">Leaf</tissue>
    </source>
</reference>
<protein>
    <submittedName>
        <fullName evidence="1">Uncharacterized protein</fullName>
    </submittedName>
</protein>
<dbReference type="Proteomes" id="UP000326396">
    <property type="component" value="Linkage Group LG5"/>
</dbReference>
<evidence type="ECO:0000313" key="2">
    <source>
        <dbReference type="Proteomes" id="UP000326396"/>
    </source>
</evidence>
<name>A0A5N6MK02_9ASTR</name>
<accession>A0A5N6MK02</accession>
<organism evidence="1 2">
    <name type="scientific">Mikania micrantha</name>
    <name type="common">bitter vine</name>
    <dbReference type="NCBI Taxonomy" id="192012"/>
    <lineage>
        <taxon>Eukaryota</taxon>
        <taxon>Viridiplantae</taxon>
        <taxon>Streptophyta</taxon>
        <taxon>Embryophyta</taxon>
        <taxon>Tracheophyta</taxon>
        <taxon>Spermatophyta</taxon>
        <taxon>Magnoliopsida</taxon>
        <taxon>eudicotyledons</taxon>
        <taxon>Gunneridae</taxon>
        <taxon>Pentapetalae</taxon>
        <taxon>asterids</taxon>
        <taxon>campanulids</taxon>
        <taxon>Asterales</taxon>
        <taxon>Asteraceae</taxon>
        <taxon>Asteroideae</taxon>
        <taxon>Heliantheae alliance</taxon>
        <taxon>Eupatorieae</taxon>
        <taxon>Mikania</taxon>
    </lineage>
</organism>
<sequence length="130" mass="14008">MGFDCQQKDERARLYGLDLRFKLFVRMFCVPIRGNMVVLAERLGAAMEWCPRGGGGMEENNIGSVGEGVDEASEVSVEGDVNFGEMGGCIGIKLVNDDLNIVIGDGSEVSFLGAMESSTIKHQMVVKGTL</sequence>
<dbReference type="EMBL" id="SZYD01000015">
    <property type="protein sequence ID" value="KAD3640473.1"/>
    <property type="molecule type" value="Genomic_DNA"/>
</dbReference>
<proteinExistence type="predicted"/>
<keyword evidence="2" id="KW-1185">Reference proteome</keyword>